<feature type="compositionally biased region" description="Polar residues" evidence="1">
    <location>
        <begin position="617"/>
        <end position="635"/>
    </location>
</feature>
<dbReference type="EnsemblMetazoa" id="SMAR008316-RA">
    <property type="protein sequence ID" value="SMAR008316-PA"/>
    <property type="gene ID" value="SMAR008316"/>
</dbReference>
<organism evidence="2 3">
    <name type="scientific">Strigamia maritima</name>
    <name type="common">European centipede</name>
    <name type="synonym">Geophilus maritimus</name>
    <dbReference type="NCBI Taxonomy" id="126957"/>
    <lineage>
        <taxon>Eukaryota</taxon>
        <taxon>Metazoa</taxon>
        <taxon>Ecdysozoa</taxon>
        <taxon>Arthropoda</taxon>
        <taxon>Myriapoda</taxon>
        <taxon>Chilopoda</taxon>
        <taxon>Pleurostigmophora</taxon>
        <taxon>Geophilomorpha</taxon>
        <taxon>Linotaeniidae</taxon>
        <taxon>Strigamia</taxon>
    </lineage>
</organism>
<feature type="compositionally biased region" description="Polar residues" evidence="1">
    <location>
        <begin position="644"/>
        <end position="665"/>
    </location>
</feature>
<dbReference type="EMBL" id="JH431832">
    <property type="status" value="NOT_ANNOTATED_CDS"/>
    <property type="molecule type" value="Genomic_DNA"/>
</dbReference>
<feature type="compositionally biased region" description="Basic and acidic residues" evidence="1">
    <location>
        <begin position="423"/>
        <end position="441"/>
    </location>
</feature>
<accession>T1J3Z0</accession>
<feature type="region of interest" description="Disordered" evidence="1">
    <location>
        <begin position="420"/>
        <end position="577"/>
    </location>
</feature>
<evidence type="ECO:0000313" key="3">
    <source>
        <dbReference type="Proteomes" id="UP000014500"/>
    </source>
</evidence>
<reference evidence="3" key="1">
    <citation type="submission" date="2011-05" db="EMBL/GenBank/DDBJ databases">
        <authorList>
            <person name="Richards S.R."/>
            <person name="Qu J."/>
            <person name="Jiang H."/>
            <person name="Jhangiani S.N."/>
            <person name="Agravi P."/>
            <person name="Goodspeed R."/>
            <person name="Gross S."/>
            <person name="Mandapat C."/>
            <person name="Jackson L."/>
            <person name="Mathew T."/>
            <person name="Pu L."/>
            <person name="Thornton R."/>
            <person name="Saada N."/>
            <person name="Wilczek-Boney K.B."/>
            <person name="Lee S."/>
            <person name="Kovar C."/>
            <person name="Wu Y."/>
            <person name="Scherer S.E."/>
            <person name="Worley K.C."/>
            <person name="Muzny D.M."/>
            <person name="Gibbs R."/>
        </authorList>
    </citation>
    <scope>NUCLEOTIDE SEQUENCE</scope>
    <source>
        <strain evidence="3">Brora</strain>
    </source>
</reference>
<feature type="region of interest" description="Disordered" evidence="1">
    <location>
        <begin position="616"/>
        <end position="749"/>
    </location>
</feature>
<proteinExistence type="predicted"/>
<evidence type="ECO:0000256" key="1">
    <source>
        <dbReference type="SAM" id="MobiDB-lite"/>
    </source>
</evidence>
<dbReference type="Proteomes" id="UP000014500">
    <property type="component" value="Unassembled WGS sequence"/>
</dbReference>
<dbReference type="HOGENOM" id="CLU_359570_0_0_1"/>
<feature type="region of interest" description="Disordered" evidence="1">
    <location>
        <begin position="166"/>
        <end position="209"/>
    </location>
</feature>
<sequence>MSYDISEHKCVDKAKVNSLVKSLETMKNEKSDLKMAVYKQFDSLGEQFTDILYQNNCDAPSSCCVVPIRGQLTQQIQDDPDAMNRAQMALEDQGEPPCVEQPCCQPEPEECVIERKPLPLTLKDILCDSNCDDTTSCCIIPIVNHSMKQIQDDPEAMRRAQRALEELDNVTRHQSPIEIPKKPKPAPDDKTKPPSSAPVDKPKPPPDMTVFGAIGGRARQLCSNCDKHESSTDPKSGLCNECQLYQKQYNKPRPTSMRENTCLYCCATIWIECKSDEILYCENCKRKVLSTSSKEITSTEYNLPVKDEFKDLRTSIIQKYAAATKKPIEVAAVVAPSPKPGTEMEELPIELTKPMEWELIPMKKDESEAIGNNEIVKPSESKKKNSLANKIIESVSVFKKKETEVLFSGKLTESMEVQPICKSPKEKDVKETPAVKVKEPTELQPPCKPKDVKATPPCKPKDAKGTPPCKPRNAKETPPCKPKDAKETPVSVKVKEPAESPCKPKDVCVKVKDPKEVPKEPCPTKDLKDTTAKKKNEVDSFSIAARESESDKLSQDDSFASMPSGRRSSTTLSVDYGGEQCFDCEGIRPLRNKKKSQSNCTNIVEDNDRFVLRGVIKNQSYDQTEQAREGSSSGSGLPERKQSDVNLLNSKRSSNSITFFESQAAPSEPDIPSGVQKYIEDAYFKRNENSPEQENDSRSSHSRSSQSRSSVTTAHFQNGNDENRSTSTEEIGNFDQPEAEINGEEKEKFNLEHHSKNRYSFEDFDVFPILSDKVFKPEV</sequence>
<protein>
    <submittedName>
        <fullName evidence="2">Uncharacterized protein</fullName>
    </submittedName>
</protein>
<feature type="compositionally biased region" description="Polar residues" evidence="1">
    <location>
        <begin position="711"/>
        <end position="730"/>
    </location>
</feature>
<dbReference type="AlphaFoldDB" id="T1J3Z0"/>
<feature type="compositionally biased region" description="Basic and acidic residues" evidence="1">
    <location>
        <begin position="481"/>
        <end position="538"/>
    </location>
</feature>
<feature type="compositionally biased region" description="Basic and acidic residues" evidence="1">
    <location>
        <begin position="179"/>
        <end position="192"/>
    </location>
</feature>
<feature type="compositionally biased region" description="Basic and acidic residues" evidence="1">
    <location>
        <begin position="448"/>
        <end position="464"/>
    </location>
</feature>
<name>T1J3Z0_STRMM</name>
<feature type="compositionally biased region" description="Basic and acidic residues" evidence="1">
    <location>
        <begin position="546"/>
        <end position="555"/>
    </location>
</feature>
<reference evidence="2" key="2">
    <citation type="submission" date="2015-02" db="UniProtKB">
        <authorList>
            <consortium name="EnsemblMetazoa"/>
        </authorList>
    </citation>
    <scope>IDENTIFICATION</scope>
</reference>
<feature type="compositionally biased region" description="Basic and acidic residues" evidence="1">
    <location>
        <begin position="678"/>
        <end position="699"/>
    </location>
</feature>
<evidence type="ECO:0000313" key="2">
    <source>
        <dbReference type="EnsemblMetazoa" id="SMAR008316-PA"/>
    </source>
</evidence>
<keyword evidence="3" id="KW-1185">Reference proteome</keyword>